<dbReference type="SUPFAM" id="SSF51395">
    <property type="entry name" value="FMN-linked oxidoreductases"/>
    <property type="match status" value="1"/>
</dbReference>
<evidence type="ECO:0000256" key="3">
    <source>
        <dbReference type="ARBA" id="ARBA00022643"/>
    </source>
</evidence>
<dbReference type="EC" id="1.1.2.3" evidence="9"/>
<dbReference type="EMBL" id="MASI01000005">
    <property type="protein sequence ID" value="ODA66949.1"/>
    <property type="molecule type" value="Genomic_DNA"/>
</dbReference>
<accession>A0A1E2RY25</accession>
<dbReference type="Gene3D" id="3.20.20.70">
    <property type="entry name" value="Aldolase class I"/>
    <property type="match status" value="1"/>
</dbReference>
<comment type="cofactor">
    <cofactor evidence="1">
        <name>FMN</name>
        <dbReference type="ChEBI" id="CHEBI:58210"/>
    </cofactor>
</comment>
<keyword evidence="3 7" id="KW-0288">FMN</keyword>
<organism evidence="9 10">
    <name type="scientific">Methyloligella halotolerans</name>
    <dbReference type="NCBI Taxonomy" id="1177755"/>
    <lineage>
        <taxon>Bacteria</taxon>
        <taxon>Pseudomonadati</taxon>
        <taxon>Pseudomonadota</taxon>
        <taxon>Alphaproteobacteria</taxon>
        <taxon>Hyphomicrobiales</taxon>
        <taxon>Hyphomicrobiaceae</taxon>
        <taxon>Methyloligella</taxon>
    </lineage>
</organism>
<proteinExistence type="inferred from homology"/>
<dbReference type="Pfam" id="PF01070">
    <property type="entry name" value="FMN_dh"/>
    <property type="match status" value="1"/>
</dbReference>
<feature type="binding site" evidence="7">
    <location>
        <begin position="359"/>
        <end position="360"/>
    </location>
    <ligand>
        <name>FMN</name>
        <dbReference type="ChEBI" id="CHEBI:58210"/>
    </ligand>
</feature>
<dbReference type="Proteomes" id="UP000095087">
    <property type="component" value="Unassembled WGS sequence"/>
</dbReference>
<feature type="binding site" evidence="7">
    <location>
        <position position="308"/>
    </location>
    <ligand>
        <name>glyoxylate</name>
        <dbReference type="ChEBI" id="CHEBI:36655"/>
    </ligand>
</feature>
<feature type="binding site" evidence="7">
    <location>
        <begin position="336"/>
        <end position="340"/>
    </location>
    <ligand>
        <name>FMN</name>
        <dbReference type="ChEBI" id="CHEBI:58210"/>
    </ligand>
</feature>
<dbReference type="GO" id="GO:0004459">
    <property type="term" value="F:L-lactate dehydrogenase (NAD+) activity"/>
    <property type="evidence" value="ECO:0007669"/>
    <property type="project" value="TreeGrafter"/>
</dbReference>
<dbReference type="InterPro" id="IPR037396">
    <property type="entry name" value="FMN_HAD"/>
</dbReference>
<keyword evidence="2 7" id="KW-0285">Flavoprotein</keyword>
<reference evidence="9 10" key="1">
    <citation type="submission" date="2016-07" db="EMBL/GenBank/DDBJ databases">
        <title>Draft genome sequence of Methyloligella halotolerans C2T (VKM B-2706T=CCUG 61687T=DSM 25045T), a halotolerant polyhydroxybutyrate accumulating methylotroph.</title>
        <authorList>
            <person name="Vasilenko O.V."/>
            <person name="Doronina N.V."/>
            <person name="Poroshina M.N."/>
            <person name="Tarlachkov S.V."/>
            <person name="Trotsenko Y.A."/>
        </authorList>
    </citation>
    <scope>NUCLEOTIDE SEQUENCE [LARGE SCALE GENOMIC DNA]</scope>
    <source>
        <strain evidence="9 10">VKM B-2706</strain>
    </source>
</reference>
<feature type="binding site" evidence="7">
    <location>
        <begin position="107"/>
        <end position="109"/>
    </location>
    <ligand>
        <name>FMN</name>
        <dbReference type="ChEBI" id="CHEBI:58210"/>
    </ligand>
</feature>
<feature type="active site" description="Proton acceptor" evidence="6">
    <location>
        <position position="305"/>
    </location>
</feature>
<dbReference type="CDD" id="cd02809">
    <property type="entry name" value="alpha_hydroxyacid_oxid_FMN"/>
    <property type="match status" value="1"/>
</dbReference>
<comment type="caution">
    <text evidence="9">The sequence shown here is derived from an EMBL/GenBank/DDBJ whole genome shotgun (WGS) entry which is preliminary data.</text>
</comment>
<dbReference type="InterPro" id="IPR000262">
    <property type="entry name" value="FMN-dep_DH"/>
</dbReference>
<feature type="domain" description="FMN hydroxy acid dehydrogenase" evidence="8">
    <location>
        <begin position="28"/>
        <end position="407"/>
    </location>
</feature>
<evidence type="ECO:0000256" key="4">
    <source>
        <dbReference type="ARBA" id="ARBA00023002"/>
    </source>
</evidence>
<evidence type="ECO:0000259" key="8">
    <source>
        <dbReference type="PROSITE" id="PS51349"/>
    </source>
</evidence>
<dbReference type="GO" id="GO:0005886">
    <property type="term" value="C:plasma membrane"/>
    <property type="evidence" value="ECO:0007669"/>
    <property type="project" value="TreeGrafter"/>
</dbReference>
<protein>
    <submittedName>
        <fullName evidence="9">L-lactate dehydrogenase [cytochrome]</fullName>
        <ecNumber evidence="9">1.1.2.3</ecNumber>
    </submittedName>
</protein>
<keyword evidence="4 9" id="KW-0560">Oxidoreductase</keyword>
<feature type="binding site" evidence="7">
    <location>
        <position position="281"/>
    </location>
    <ligand>
        <name>FMN</name>
        <dbReference type="ChEBI" id="CHEBI:58210"/>
    </ligand>
</feature>
<dbReference type="GO" id="GO:0009060">
    <property type="term" value="P:aerobic respiration"/>
    <property type="evidence" value="ECO:0007669"/>
    <property type="project" value="TreeGrafter"/>
</dbReference>
<evidence type="ECO:0000256" key="1">
    <source>
        <dbReference type="ARBA" id="ARBA00001917"/>
    </source>
</evidence>
<evidence type="ECO:0000256" key="5">
    <source>
        <dbReference type="ARBA" id="ARBA00024042"/>
    </source>
</evidence>
<keyword evidence="10" id="KW-1185">Reference proteome</keyword>
<dbReference type="RefSeq" id="WP_425349014.1">
    <property type="nucleotide sequence ID" value="NZ_MASI01000005.1"/>
</dbReference>
<dbReference type="InterPro" id="IPR008259">
    <property type="entry name" value="FMN_hydac_DH_AS"/>
</dbReference>
<dbReference type="InterPro" id="IPR012133">
    <property type="entry name" value="Alpha-hydoxy_acid_DH_FMN"/>
</dbReference>
<evidence type="ECO:0000256" key="2">
    <source>
        <dbReference type="ARBA" id="ARBA00022630"/>
    </source>
</evidence>
<dbReference type="PROSITE" id="PS51349">
    <property type="entry name" value="FMN_HYDROXY_ACID_DH_2"/>
    <property type="match status" value="1"/>
</dbReference>
<feature type="binding site" evidence="7">
    <location>
        <position position="136"/>
    </location>
    <ligand>
        <name>FMN</name>
        <dbReference type="ChEBI" id="CHEBI:58210"/>
    </ligand>
</feature>
<feature type="binding site" evidence="7">
    <location>
        <position position="303"/>
    </location>
    <ligand>
        <name>FMN</name>
        <dbReference type="ChEBI" id="CHEBI:58210"/>
    </ligand>
</feature>
<evidence type="ECO:0000256" key="7">
    <source>
        <dbReference type="PIRSR" id="PIRSR000138-2"/>
    </source>
</evidence>
<evidence type="ECO:0000313" key="9">
    <source>
        <dbReference type="EMBL" id="ODA66949.1"/>
    </source>
</evidence>
<feature type="binding site" evidence="7">
    <location>
        <position position="157"/>
    </location>
    <ligand>
        <name>FMN</name>
        <dbReference type="ChEBI" id="CHEBI:58210"/>
    </ligand>
</feature>
<feature type="binding site" evidence="7">
    <location>
        <position position="194"/>
    </location>
    <ligand>
        <name>glyoxylate</name>
        <dbReference type="ChEBI" id="CHEBI:36655"/>
    </ligand>
</feature>
<dbReference type="GO" id="GO:0004460">
    <property type="term" value="F:L-lactate dehydrogenase (cytochrome) activity"/>
    <property type="evidence" value="ECO:0007669"/>
    <property type="project" value="UniProtKB-EC"/>
</dbReference>
<evidence type="ECO:0000256" key="6">
    <source>
        <dbReference type="PIRSR" id="PIRSR000138-1"/>
    </source>
</evidence>
<dbReference type="GO" id="GO:0010181">
    <property type="term" value="F:FMN binding"/>
    <property type="evidence" value="ECO:0007669"/>
    <property type="project" value="InterPro"/>
</dbReference>
<dbReference type="PROSITE" id="PS00557">
    <property type="entry name" value="FMN_HYDROXY_ACID_DH_1"/>
    <property type="match status" value="1"/>
</dbReference>
<dbReference type="AlphaFoldDB" id="A0A1E2RY25"/>
<evidence type="ECO:0000313" key="10">
    <source>
        <dbReference type="Proteomes" id="UP000095087"/>
    </source>
</evidence>
<gene>
    <name evidence="9" type="ORF">A7A08_02246</name>
</gene>
<dbReference type="PIRSF" id="PIRSF000138">
    <property type="entry name" value="Al-hdrx_acd_dh"/>
    <property type="match status" value="1"/>
</dbReference>
<dbReference type="FunFam" id="3.20.20.70:FF:000029">
    <property type="entry name" value="L-lactate dehydrogenase"/>
    <property type="match status" value="1"/>
</dbReference>
<dbReference type="InterPro" id="IPR013785">
    <property type="entry name" value="Aldolase_TIM"/>
</dbReference>
<dbReference type="PANTHER" id="PTHR10578">
    <property type="entry name" value="S -2-HYDROXY-ACID OXIDASE-RELATED"/>
    <property type="match status" value="1"/>
</dbReference>
<feature type="binding site" evidence="7">
    <location>
        <position position="305"/>
    </location>
    <ligand>
        <name>glyoxylate</name>
        <dbReference type="ChEBI" id="CHEBI:36655"/>
    </ligand>
</feature>
<comment type="similarity">
    <text evidence="5">Belongs to the FMN-dependent alpha-hydroxy acid dehydrogenase family.</text>
</comment>
<dbReference type="NCBIfam" id="NF008398">
    <property type="entry name" value="PRK11197.1"/>
    <property type="match status" value="1"/>
</dbReference>
<dbReference type="PATRIC" id="fig|1177755.3.peg.2259"/>
<dbReference type="PANTHER" id="PTHR10578:SF85">
    <property type="entry name" value="L-LACTATE DEHYDROGENASE"/>
    <property type="match status" value="1"/>
</dbReference>
<name>A0A1E2RY25_9HYPH</name>
<sequence>MSVYSPDTDAGAAEAALDETEGTLDGAVEAPLAPHAGLLRLAAKRRLPQGIFDFLEGGSYDELTLKANIRDLADIRLRQRVMVDVSSRELRTDFLGQQATMPVALGPAGFSGLLHPWGEVLAAKAAHAFGVPFCLSTFSICSMEDVASAASTPFIFQLYMFRDQGVNASLLERARKAGCKTLVLTMDAHIQGRRNRDLDNGLTVPLKVRPKLAYHMTKRPGWLLRWLTSPRRTLGTLAEYAPGSSELADVSDWAARNYTGSFHQADLEWVRENWPGQLIVKGVLDAEDAKIARDLGADAILVSNHGGRQLDSAPSTASAFPAVRDAVGDDVALYFDGGIRTGLDVLKALGMGAQGCFIGRAYLYGLAAYGQRGVQTALQLLADELDVGMALTGSRDVNALPHDLVYR</sequence>
<feature type="binding site" evidence="7">
    <location>
        <position position="185"/>
    </location>
    <ligand>
        <name>FMN</name>
        <dbReference type="ChEBI" id="CHEBI:58210"/>
    </ligand>
</feature>
<dbReference type="STRING" id="1177755.A7A08_02246"/>
<feature type="binding site" evidence="7">
    <location>
        <position position="159"/>
    </location>
    <ligand>
        <name>glyoxylate</name>
        <dbReference type="ChEBI" id="CHEBI:36655"/>
    </ligand>
</feature>